<dbReference type="GO" id="GO:0016787">
    <property type="term" value="F:hydrolase activity"/>
    <property type="evidence" value="ECO:0007669"/>
    <property type="project" value="UniProtKB-KW"/>
</dbReference>
<protein>
    <submittedName>
        <fullName evidence="4">Alpha/beta hydrolase</fullName>
    </submittedName>
</protein>
<dbReference type="PANTHER" id="PTHR48081:SF13">
    <property type="entry name" value="ALPHA_BETA HYDROLASE"/>
    <property type="match status" value="1"/>
</dbReference>
<dbReference type="EMBL" id="CP043505">
    <property type="protein sequence ID" value="QEO14183.1"/>
    <property type="molecule type" value="Genomic_DNA"/>
</dbReference>
<name>A0A5C1YDK1_9MICO</name>
<dbReference type="Pfam" id="PF20434">
    <property type="entry name" value="BD-FAE"/>
    <property type="match status" value="1"/>
</dbReference>
<dbReference type="PANTHER" id="PTHR48081">
    <property type="entry name" value="AB HYDROLASE SUPERFAMILY PROTEIN C4A8.06C"/>
    <property type="match status" value="1"/>
</dbReference>
<dbReference type="OrthoDB" id="9803828at2"/>
<accession>A0A5C1YDK1</accession>
<reference evidence="4 5" key="1">
    <citation type="submission" date="2019-09" db="EMBL/GenBank/DDBJ databases">
        <title>Genome sequencing of strain KACC 19306.</title>
        <authorList>
            <person name="Heo J."/>
            <person name="Kim S.-J."/>
            <person name="Kim J.-S."/>
            <person name="Hong S.-B."/>
            <person name="Kwon S.-W."/>
        </authorList>
    </citation>
    <scope>NUCLEOTIDE SEQUENCE [LARGE SCALE GENOMIC DNA]</scope>
    <source>
        <strain evidence="4 5">KACC 19306</strain>
    </source>
</reference>
<keyword evidence="1 4" id="KW-0378">Hydrolase</keyword>
<dbReference type="InterPro" id="IPR029058">
    <property type="entry name" value="AB_hydrolase_fold"/>
</dbReference>
<dbReference type="SUPFAM" id="SSF53474">
    <property type="entry name" value="alpha/beta-Hydrolases"/>
    <property type="match status" value="1"/>
</dbReference>
<dbReference type="AlphaFoldDB" id="A0A5C1YDK1"/>
<keyword evidence="5" id="KW-1185">Reference proteome</keyword>
<evidence type="ECO:0000256" key="2">
    <source>
        <dbReference type="SAM" id="MobiDB-lite"/>
    </source>
</evidence>
<dbReference type="Gene3D" id="3.40.50.1820">
    <property type="entry name" value="alpha/beta hydrolase"/>
    <property type="match status" value="1"/>
</dbReference>
<evidence type="ECO:0000313" key="4">
    <source>
        <dbReference type="EMBL" id="QEO14183.1"/>
    </source>
</evidence>
<feature type="region of interest" description="Disordered" evidence="2">
    <location>
        <begin position="42"/>
        <end position="73"/>
    </location>
</feature>
<dbReference type="InterPro" id="IPR050300">
    <property type="entry name" value="GDXG_lipolytic_enzyme"/>
</dbReference>
<evidence type="ECO:0000256" key="1">
    <source>
        <dbReference type="ARBA" id="ARBA00022801"/>
    </source>
</evidence>
<dbReference type="InterPro" id="IPR049492">
    <property type="entry name" value="BD-FAE-like_dom"/>
</dbReference>
<dbReference type="KEGG" id="ail:FLP10_06930"/>
<sequence length="332" mass="34250">MRGSVRSVRRARRGNRRDRHGWFVPMVAVSVLLLAGCASSNATERRPDASEPAGSPGSNATPATPEATAPPAGRQRDLVYWEGDGGPLRLDACLPERDGDDAVPAVVLIHGGGFVSGGKSALGGLCDELAVEGYAAFTIDYRLAPAFVFPSQVDDVRAAVDWLREPEQVAQFGIDPARVGLVGSSAGAILAQWVGTAGEGDRTTGGRVAAVASLSGPSVFTEQALTLGTPTRDGAAMVLAYLNCTPTTPDACPQAAAASPITAIDATDPPFLLVNSTAEIVPIEQARAMRDALTAAGVPVQLVEVPGARHGVDVLQVDGRPQLLAFLAETLG</sequence>
<feature type="compositionally biased region" description="Low complexity" evidence="2">
    <location>
        <begin position="60"/>
        <end position="72"/>
    </location>
</feature>
<evidence type="ECO:0000259" key="3">
    <source>
        <dbReference type="Pfam" id="PF20434"/>
    </source>
</evidence>
<gene>
    <name evidence="4" type="ORF">FLP10_06930</name>
</gene>
<dbReference type="Proteomes" id="UP000324678">
    <property type="component" value="Chromosome"/>
</dbReference>
<organism evidence="4 5">
    <name type="scientific">Agromyces intestinalis</name>
    <dbReference type="NCBI Taxonomy" id="2592652"/>
    <lineage>
        <taxon>Bacteria</taxon>
        <taxon>Bacillati</taxon>
        <taxon>Actinomycetota</taxon>
        <taxon>Actinomycetes</taxon>
        <taxon>Micrococcales</taxon>
        <taxon>Microbacteriaceae</taxon>
        <taxon>Agromyces</taxon>
    </lineage>
</organism>
<evidence type="ECO:0000313" key="5">
    <source>
        <dbReference type="Proteomes" id="UP000324678"/>
    </source>
</evidence>
<feature type="domain" description="BD-FAE-like" evidence="3">
    <location>
        <begin position="90"/>
        <end position="293"/>
    </location>
</feature>
<proteinExistence type="predicted"/>